<dbReference type="InterPro" id="IPR009056">
    <property type="entry name" value="Cyt_c-like_dom"/>
</dbReference>
<evidence type="ECO:0000259" key="6">
    <source>
        <dbReference type="PROSITE" id="PS51007"/>
    </source>
</evidence>
<reference evidence="8" key="1">
    <citation type="journal article" date="2019" name="Int. J. Syst. Evol. Microbiol.">
        <title>The Global Catalogue of Microorganisms (GCM) 10K type strain sequencing project: providing services to taxonomists for standard genome sequencing and annotation.</title>
        <authorList>
            <consortium name="The Broad Institute Genomics Platform"/>
            <consortium name="The Broad Institute Genome Sequencing Center for Infectious Disease"/>
            <person name="Wu L."/>
            <person name="Ma J."/>
        </authorList>
    </citation>
    <scope>NUCLEOTIDE SEQUENCE [LARGE SCALE GENOMIC DNA]</scope>
    <source>
        <strain evidence="8">SHR3</strain>
    </source>
</reference>
<evidence type="ECO:0000256" key="1">
    <source>
        <dbReference type="ARBA" id="ARBA00022617"/>
    </source>
</evidence>
<evidence type="ECO:0000256" key="3">
    <source>
        <dbReference type="ARBA" id="ARBA00023004"/>
    </source>
</evidence>
<dbReference type="RefSeq" id="WP_096446422.1">
    <property type="nucleotide sequence ID" value="NZ_JBHSOG010000030.1"/>
</dbReference>
<feature type="chain" id="PRO_5045889241" evidence="5">
    <location>
        <begin position="33"/>
        <end position="165"/>
    </location>
</feature>
<keyword evidence="5" id="KW-0732">Signal</keyword>
<protein>
    <submittedName>
        <fullName evidence="7">C-type cytochrome</fullName>
    </submittedName>
</protein>
<evidence type="ECO:0000256" key="2">
    <source>
        <dbReference type="ARBA" id="ARBA00022723"/>
    </source>
</evidence>
<dbReference type="EMBL" id="JBHSOG010000030">
    <property type="protein sequence ID" value="MFC5769331.1"/>
    <property type="molecule type" value="Genomic_DNA"/>
</dbReference>
<evidence type="ECO:0000313" key="7">
    <source>
        <dbReference type="EMBL" id="MFC5769331.1"/>
    </source>
</evidence>
<dbReference type="PROSITE" id="PS51007">
    <property type="entry name" value="CYTC"/>
    <property type="match status" value="1"/>
</dbReference>
<keyword evidence="1 4" id="KW-0349">Heme</keyword>
<dbReference type="Pfam" id="PF13442">
    <property type="entry name" value="Cytochrome_CBB3"/>
    <property type="match status" value="1"/>
</dbReference>
<evidence type="ECO:0000313" key="8">
    <source>
        <dbReference type="Proteomes" id="UP001595974"/>
    </source>
</evidence>
<gene>
    <name evidence="7" type="ORF">ACFPTN_08080</name>
</gene>
<dbReference type="SUPFAM" id="SSF46626">
    <property type="entry name" value="Cytochrome c"/>
    <property type="match status" value="1"/>
</dbReference>
<keyword evidence="3 4" id="KW-0408">Iron</keyword>
<keyword evidence="8" id="KW-1185">Reference proteome</keyword>
<accession>A0ABW1AQT1</accession>
<proteinExistence type="predicted"/>
<organism evidence="7 8">
    <name type="scientific">Thauera sinica</name>
    <dbReference type="NCBI Taxonomy" id="2665146"/>
    <lineage>
        <taxon>Bacteria</taxon>
        <taxon>Pseudomonadati</taxon>
        <taxon>Pseudomonadota</taxon>
        <taxon>Betaproteobacteria</taxon>
        <taxon>Rhodocyclales</taxon>
        <taxon>Zoogloeaceae</taxon>
        <taxon>Thauera</taxon>
    </lineage>
</organism>
<dbReference type="Gene3D" id="1.10.760.10">
    <property type="entry name" value="Cytochrome c-like domain"/>
    <property type="match status" value="1"/>
</dbReference>
<feature type="signal peptide" evidence="5">
    <location>
        <begin position="1"/>
        <end position="32"/>
    </location>
</feature>
<dbReference type="InterPro" id="IPR036909">
    <property type="entry name" value="Cyt_c-like_dom_sf"/>
</dbReference>
<comment type="caution">
    <text evidence="7">The sequence shown here is derived from an EMBL/GenBank/DDBJ whole genome shotgun (WGS) entry which is preliminary data.</text>
</comment>
<feature type="domain" description="Cytochrome c" evidence="6">
    <location>
        <begin position="64"/>
        <end position="161"/>
    </location>
</feature>
<evidence type="ECO:0000256" key="5">
    <source>
        <dbReference type="SAM" id="SignalP"/>
    </source>
</evidence>
<sequence>MPHAFRFRPRRFGTALLCALAASPALPPAAHARTTPVPPVVDTAGLPALQQPWPKHNPYRGNALAAEVGRSAFNQSCAGCHGVDADGEHAAAPDLRRLGRSCSRVRDAEFRQRCVADVDHYFRDSVLKGKVKVGVEHMPAWEGVLAPELVWAIRSFVESQAGRKP</sequence>
<dbReference type="Proteomes" id="UP001595974">
    <property type="component" value="Unassembled WGS sequence"/>
</dbReference>
<evidence type="ECO:0000256" key="4">
    <source>
        <dbReference type="PROSITE-ProRule" id="PRU00433"/>
    </source>
</evidence>
<keyword evidence="2 4" id="KW-0479">Metal-binding</keyword>
<name>A0ABW1AQT1_9RHOO</name>